<dbReference type="OrthoDB" id="1929682at2759"/>
<evidence type="ECO:0000313" key="3">
    <source>
        <dbReference type="Proteomes" id="UP000595140"/>
    </source>
</evidence>
<accession>A0A484KW22</accession>
<dbReference type="Proteomes" id="UP000595140">
    <property type="component" value="Unassembled WGS sequence"/>
</dbReference>
<dbReference type="EMBL" id="OOIL02000857">
    <property type="protein sequence ID" value="VFQ69933.1"/>
    <property type="molecule type" value="Genomic_DNA"/>
</dbReference>
<dbReference type="AlphaFoldDB" id="A0A484KW22"/>
<feature type="transmembrane region" description="Helical" evidence="1">
    <location>
        <begin position="58"/>
        <end position="79"/>
    </location>
</feature>
<keyword evidence="3" id="KW-1185">Reference proteome</keyword>
<dbReference type="PANTHER" id="PTHR33780:SF2">
    <property type="entry name" value="PROTEIN, PUTATIVE-RELATED"/>
    <property type="match status" value="1"/>
</dbReference>
<proteinExistence type="predicted"/>
<dbReference type="PANTHER" id="PTHR33780">
    <property type="entry name" value="EXPRESSED PROTEIN"/>
    <property type="match status" value="1"/>
</dbReference>
<evidence type="ECO:0000313" key="2">
    <source>
        <dbReference type="EMBL" id="VFQ69933.1"/>
    </source>
</evidence>
<keyword evidence="1" id="KW-1133">Transmembrane helix</keyword>
<name>A0A484KW22_9ASTE</name>
<evidence type="ECO:0000256" key="1">
    <source>
        <dbReference type="SAM" id="Phobius"/>
    </source>
</evidence>
<protein>
    <recommendedName>
        <fullName evidence="4">Transmembrane protein</fullName>
    </recommendedName>
</protein>
<gene>
    <name evidence="2" type="ORF">CCAM_LOCUS11709</name>
</gene>
<keyword evidence="1" id="KW-0812">Transmembrane</keyword>
<organism evidence="2 3">
    <name type="scientific">Cuscuta campestris</name>
    <dbReference type="NCBI Taxonomy" id="132261"/>
    <lineage>
        <taxon>Eukaryota</taxon>
        <taxon>Viridiplantae</taxon>
        <taxon>Streptophyta</taxon>
        <taxon>Embryophyta</taxon>
        <taxon>Tracheophyta</taxon>
        <taxon>Spermatophyta</taxon>
        <taxon>Magnoliopsida</taxon>
        <taxon>eudicotyledons</taxon>
        <taxon>Gunneridae</taxon>
        <taxon>Pentapetalae</taxon>
        <taxon>asterids</taxon>
        <taxon>lamiids</taxon>
        <taxon>Solanales</taxon>
        <taxon>Convolvulaceae</taxon>
        <taxon>Cuscuteae</taxon>
        <taxon>Cuscuta</taxon>
        <taxon>Cuscuta subgen. Grammica</taxon>
        <taxon>Cuscuta sect. Cleistogrammica</taxon>
    </lineage>
</organism>
<reference evidence="2 3" key="1">
    <citation type="submission" date="2018-04" db="EMBL/GenBank/DDBJ databases">
        <authorList>
            <person name="Vogel A."/>
        </authorList>
    </citation>
    <scope>NUCLEOTIDE SEQUENCE [LARGE SCALE GENOMIC DNA]</scope>
</reference>
<evidence type="ECO:0008006" key="4">
    <source>
        <dbReference type="Google" id="ProtNLM"/>
    </source>
</evidence>
<sequence>MEGSSPSPPSSSSSSSAIFFSSLSIFLCFIPGLAGGGSDLPSSGTVASNHSSKKSSTLIGLAVCLVGAIVLIGGAVLVFKIWQKKRREVQHARLLKLFEEEDDDLNEELGI</sequence>
<keyword evidence="1" id="KW-0472">Membrane</keyword>